<dbReference type="InterPro" id="IPR001310">
    <property type="entry name" value="Histidine_triad_HIT"/>
</dbReference>
<dbReference type="STRING" id="9796.ENSECAP00000020620"/>
<evidence type="ECO:0007829" key="11">
    <source>
        <dbReference type="PeptideAtlas" id="F6VIV2"/>
    </source>
</evidence>
<dbReference type="GO" id="GO:0009154">
    <property type="term" value="P:purine ribonucleotide catabolic process"/>
    <property type="evidence" value="ECO:0000318"/>
    <property type="project" value="GO_Central"/>
</dbReference>
<dbReference type="AlphaFoldDB" id="F6VIV2"/>
<reference evidence="8 9" key="1">
    <citation type="journal article" date="2009" name="Science">
        <title>Genome sequence, comparative analysis, and population genetics of the domestic horse.</title>
        <authorList>
            <consortium name="Broad Institute Genome Sequencing Platform"/>
            <consortium name="Broad Institute Whole Genome Assembly Team"/>
            <person name="Wade C.M."/>
            <person name="Giulotto E."/>
            <person name="Sigurdsson S."/>
            <person name="Zoli M."/>
            <person name="Gnerre S."/>
            <person name="Imsland F."/>
            <person name="Lear T.L."/>
            <person name="Adelson D.L."/>
            <person name="Bailey E."/>
            <person name="Bellone R.R."/>
            <person name="Bloecker H."/>
            <person name="Distl O."/>
            <person name="Edgar R.C."/>
            <person name="Garber M."/>
            <person name="Leeb T."/>
            <person name="Mauceli E."/>
            <person name="MacLeod J.N."/>
            <person name="Penedo M.C.T."/>
            <person name="Raison J.M."/>
            <person name="Sharpe T."/>
            <person name="Vogel J."/>
            <person name="Andersson L."/>
            <person name="Antczak D.F."/>
            <person name="Biagi T."/>
            <person name="Binns M.M."/>
            <person name="Chowdhary B.P."/>
            <person name="Coleman S.J."/>
            <person name="Della Valle G."/>
            <person name="Fryc S."/>
            <person name="Guerin G."/>
            <person name="Hasegawa T."/>
            <person name="Hill E.W."/>
            <person name="Jurka J."/>
            <person name="Kiialainen A."/>
            <person name="Lindgren G."/>
            <person name="Liu J."/>
            <person name="Magnani E."/>
            <person name="Mickelson J.R."/>
            <person name="Murray J."/>
            <person name="Nergadze S.G."/>
            <person name="Onofrio R."/>
            <person name="Pedroni S."/>
            <person name="Piras M.F."/>
            <person name="Raudsepp T."/>
            <person name="Rocchi M."/>
            <person name="Roeed K.H."/>
            <person name="Ryder O.A."/>
            <person name="Searle S."/>
            <person name="Skow L."/>
            <person name="Swinburne J.E."/>
            <person name="Syvaenen A.C."/>
            <person name="Tozaki T."/>
            <person name="Valberg S.J."/>
            <person name="Vaudin M."/>
            <person name="White J.R."/>
            <person name="Zody M.C."/>
            <person name="Lander E.S."/>
            <person name="Lindblad-Toh K."/>
        </authorList>
    </citation>
    <scope>NUCLEOTIDE SEQUENCE [LARGE SCALE GENOMIC DNA]</scope>
    <source>
        <strain evidence="8 9">Thoroughbred</strain>
    </source>
</reference>
<evidence type="ECO:0000313" key="8">
    <source>
        <dbReference type="Ensembl" id="ENSECAP00000020620.3"/>
    </source>
</evidence>
<dbReference type="PROSITE" id="PS00892">
    <property type="entry name" value="HIT_1"/>
    <property type="match status" value="1"/>
</dbReference>
<dbReference type="FunFam" id="3.30.428.10:FF:000005">
    <property type="entry name" value="Histidine triad nucleotide-binding protein 1"/>
    <property type="match status" value="1"/>
</dbReference>
<dbReference type="InterPro" id="IPR011146">
    <property type="entry name" value="HIT-like"/>
</dbReference>
<dbReference type="PaxDb" id="9796-ENSECAP00000020620"/>
<sequence length="269" mass="29628">MKRYGVSVSKHGQHCLDYQIFSVTVSNFPTSVHKASEEGLIPLTPLPETQERKKEKPPPYGLPGPRLRNLYSTTFCLAICPGPWHARRTAPRQCARAGPARREPGSQACAAALRLLPRLLPPLELLPVRPRGREAEMADEIAKAQAARPGGDTIFGKIIRKEIPAKIIFEDDQCLAFHDISPQAPTHFLVIPKKHISQISVAEDDDESLLGHLMIVGKKCAADLGLKKGYRMVVNEGSDGGQSVYHVHLHVLGDKTTLSTYLLISQLNE</sequence>
<comment type="similarity">
    <text evidence="2">Belongs to the HINT family.</text>
</comment>
<feature type="short sequence motif" description="Histidine triad motif" evidence="4 5">
    <location>
        <begin position="246"/>
        <end position="250"/>
    </location>
</feature>
<evidence type="ECO:0000313" key="10">
    <source>
        <dbReference type="VGNC" id="VGNC:18787"/>
    </source>
</evidence>
<evidence type="ECO:0000256" key="6">
    <source>
        <dbReference type="SAM" id="MobiDB-lite"/>
    </source>
</evidence>
<organism evidence="8 9">
    <name type="scientific">Equus caballus</name>
    <name type="common">Horse</name>
    <dbReference type="NCBI Taxonomy" id="9796"/>
    <lineage>
        <taxon>Eukaryota</taxon>
        <taxon>Metazoa</taxon>
        <taxon>Chordata</taxon>
        <taxon>Craniata</taxon>
        <taxon>Vertebrata</taxon>
        <taxon>Euteleostomi</taxon>
        <taxon>Mammalia</taxon>
        <taxon>Eutheria</taxon>
        <taxon>Laurasiatheria</taxon>
        <taxon>Perissodactyla</taxon>
        <taxon>Equidae</taxon>
        <taxon>Equus</taxon>
    </lineage>
</organism>
<evidence type="ECO:0000256" key="5">
    <source>
        <dbReference type="PROSITE-ProRule" id="PRU00464"/>
    </source>
</evidence>
<dbReference type="GeneTree" id="ENSGT00940000154451"/>
<dbReference type="Proteomes" id="UP000002281">
    <property type="component" value="Chromosome 14"/>
</dbReference>
<dbReference type="Pfam" id="PF01230">
    <property type="entry name" value="HIT"/>
    <property type="match status" value="1"/>
</dbReference>
<dbReference type="VGNC" id="VGNC:18787">
    <property type="gene designation" value="HINT1"/>
</dbReference>
<dbReference type="Bgee" id="ENSECAG00000023180">
    <property type="expression patterns" value="Expressed in trophectoderm and 23 other cell types or tissues"/>
</dbReference>
<evidence type="ECO:0000256" key="4">
    <source>
        <dbReference type="PIRSR" id="PIRSR601310-3"/>
    </source>
</evidence>
<evidence type="ECO:0000313" key="9">
    <source>
        <dbReference type="Proteomes" id="UP000002281"/>
    </source>
</evidence>
<feature type="domain" description="HIT" evidence="7">
    <location>
        <begin position="154"/>
        <end position="261"/>
    </location>
</feature>
<evidence type="ECO:0000256" key="1">
    <source>
        <dbReference type="ARBA" id="ARBA00024472"/>
    </source>
</evidence>
<comment type="catalytic activity">
    <reaction evidence="1">
        <text>adenosine 5'-phosphoramidate + H2O = NH4(+) + AMP</text>
        <dbReference type="Rhea" id="RHEA:67916"/>
        <dbReference type="ChEBI" id="CHEBI:15377"/>
        <dbReference type="ChEBI" id="CHEBI:28938"/>
        <dbReference type="ChEBI" id="CHEBI:57890"/>
        <dbReference type="ChEBI" id="CHEBI:456215"/>
    </reaction>
</comment>
<dbReference type="GO" id="GO:0005634">
    <property type="term" value="C:nucleus"/>
    <property type="evidence" value="ECO:0000318"/>
    <property type="project" value="GO_Central"/>
</dbReference>
<evidence type="ECO:0000256" key="2">
    <source>
        <dbReference type="ARBA" id="ARBA00025764"/>
    </source>
</evidence>
<dbReference type="PANTHER" id="PTHR23089">
    <property type="entry name" value="HISTIDINE TRIAD HIT PROTEIN"/>
    <property type="match status" value="1"/>
</dbReference>
<keyword evidence="11" id="KW-1267">Proteomics identification</keyword>
<dbReference type="SUPFAM" id="SSF54197">
    <property type="entry name" value="HIT-like"/>
    <property type="match status" value="1"/>
</dbReference>
<gene>
    <name evidence="10" type="primary">HINT1</name>
</gene>
<keyword evidence="9" id="KW-1185">Reference proteome</keyword>
<evidence type="ECO:0000259" key="7">
    <source>
        <dbReference type="PROSITE" id="PS51084"/>
    </source>
</evidence>
<dbReference type="PROSITE" id="PS51084">
    <property type="entry name" value="HIT_2"/>
    <property type="match status" value="1"/>
</dbReference>
<dbReference type="HOGENOM" id="CLU_056776_8_1_1"/>
<dbReference type="CDD" id="cd01276">
    <property type="entry name" value="PKCI_related"/>
    <property type="match status" value="1"/>
</dbReference>
<evidence type="ECO:0000256" key="3">
    <source>
        <dbReference type="PIRSR" id="PIRSR601310-1"/>
    </source>
</evidence>
<dbReference type="GO" id="GO:0005737">
    <property type="term" value="C:cytoplasm"/>
    <property type="evidence" value="ECO:0000318"/>
    <property type="project" value="GO_Central"/>
</dbReference>
<dbReference type="InterPro" id="IPR019808">
    <property type="entry name" value="Histidine_triad_CS"/>
</dbReference>
<reference evidence="8" key="2">
    <citation type="submission" date="2025-08" db="UniProtKB">
        <authorList>
            <consortium name="Ensembl"/>
        </authorList>
    </citation>
    <scope>IDENTIFICATION</scope>
    <source>
        <strain evidence="8">Thoroughbred</strain>
    </source>
</reference>
<accession>F6VIV2</accession>
<proteinExistence type="evidence at protein level"/>
<dbReference type="InterPro" id="IPR036265">
    <property type="entry name" value="HIT-like_sf"/>
</dbReference>
<name>F6VIV2_HORSE</name>
<feature type="active site" description="Tele-AMP-histidine intermediate" evidence="3">
    <location>
        <position position="248"/>
    </location>
</feature>
<reference evidence="8" key="3">
    <citation type="submission" date="2025-09" db="UniProtKB">
        <authorList>
            <consortium name="Ensembl"/>
        </authorList>
    </citation>
    <scope>IDENTIFICATION</scope>
    <source>
        <strain evidence="8">Thoroughbred</strain>
    </source>
</reference>
<feature type="region of interest" description="Disordered" evidence="6">
    <location>
        <begin position="43"/>
        <end position="64"/>
    </location>
</feature>
<dbReference type="PRINTS" id="PR00332">
    <property type="entry name" value="HISTRIAD"/>
</dbReference>
<dbReference type="Ensembl" id="ENSECAT00000024800.3">
    <property type="protein sequence ID" value="ENSECAP00000020620.3"/>
    <property type="gene ID" value="ENSECAG00000023180.4"/>
</dbReference>
<dbReference type="InParanoid" id="F6VIV2"/>
<dbReference type="GO" id="GO:0016787">
    <property type="term" value="F:hydrolase activity"/>
    <property type="evidence" value="ECO:0000318"/>
    <property type="project" value="GO_Central"/>
</dbReference>
<dbReference type="Gene3D" id="3.30.428.10">
    <property type="entry name" value="HIT-like"/>
    <property type="match status" value="1"/>
</dbReference>
<protein>
    <submittedName>
        <fullName evidence="8">Histidine triad nucleotide binding protein 1</fullName>
    </submittedName>
</protein>